<proteinExistence type="predicted"/>
<dbReference type="PANTHER" id="PTHR47170:SF2">
    <property type="entry name" value="MALONYL-COA:ACP TRANSACYLASE (MAT) DOMAIN-CONTAINING PROTEIN"/>
    <property type="match status" value="1"/>
</dbReference>
<evidence type="ECO:0000313" key="2">
    <source>
        <dbReference type="EMBL" id="EGT52776.1"/>
    </source>
</evidence>
<dbReference type="Proteomes" id="UP000008068">
    <property type="component" value="Unassembled WGS sequence"/>
</dbReference>
<accession>G0N4M1</accession>
<organism evidence="3">
    <name type="scientific">Caenorhabditis brenneri</name>
    <name type="common">Nematode worm</name>
    <dbReference type="NCBI Taxonomy" id="135651"/>
    <lineage>
        <taxon>Eukaryota</taxon>
        <taxon>Metazoa</taxon>
        <taxon>Ecdysozoa</taxon>
        <taxon>Nematoda</taxon>
        <taxon>Chromadorea</taxon>
        <taxon>Rhabditida</taxon>
        <taxon>Rhabditina</taxon>
        <taxon>Rhabditomorpha</taxon>
        <taxon>Rhabditoidea</taxon>
        <taxon>Rhabditidae</taxon>
        <taxon>Peloderinae</taxon>
        <taxon>Caenorhabditis</taxon>
    </lineage>
</organism>
<evidence type="ECO:0000313" key="3">
    <source>
        <dbReference type="Proteomes" id="UP000008068"/>
    </source>
</evidence>
<dbReference type="eggNOG" id="KOG2926">
    <property type="taxonomic scope" value="Eukaryota"/>
</dbReference>
<dbReference type="Gene3D" id="3.40.366.10">
    <property type="entry name" value="Malonyl-Coenzyme A Acyl Carrier Protein, domain 2"/>
    <property type="match status" value="1"/>
</dbReference>
<dbReference type="FunCoup" id="G0N4M1">
    <property type="interactions" value="2626"/>
</dbReference>
<gene>
    <name evidence="2" type="ORF">CAEBREN_25192</name>
</gene>
<sequence length="406" mass="45446">MLAPFRITRCSTRWVRRKTSSGSEILDEGSTFSDVHNVILNPTTRLPYPEKQLRDHLEKTSSEIVKERNMMRYGTKKKNVSGIIDFSHLPIEEHVVLLFPGQGAQFVGMGKKVIEIPAAKQVFDEASEILGYDILKVCLDGPKQKLEQTQYCQPAVVTSSVAAFEALKSSDPSIEENLTDVAGFSVGEYTALVAGEVLTFSDAIRIVKTRAEAMSECAKLVKSGMVTVRVNGASKLDKAMTDARKKAIEKREMDICDVANYLYCGVRVIGGSETCLTFLENNQKEYNIQVGKRLSVSAAFHTRQMENAVEKIAQAFKNVEMHRPICNIYSNFTGKVMSAKKADMRGAVAKQVNSPVRWEQIQQLLFRKHQNEIFPRFFEVGPGRQLGAMLLQTSKKAHKCYTHFSC</sequence>
<dbReference type="GO" id="GO:0016740">
    <property type="term" value="F:transferase activity"/>
    <property type="evidence" value="ECO:0007669"/>
    <property type="project" value="InterPro"/>
</dbReference>
<evidence type="ECO:0000259" key="1">
    <source>
        <dbReference type="SMART" id="SM00827"/>
    </source>
</evidence>
<dbReference type="InterPro" id="IPR052760">
    <property type="entry name" value="Mitochondrial_malonyltrans"/>
</dbReference>
<dbReference type="OrthoDB" id="541883at2759"/>
<protein>
    <recommendedName>
        <fullName evidence="1">Malonyl-CoA:ACP transacylase (MAT) domain-containing protein</fullName>
    </recommendedName>
</protein>
<dbReference type="HOGENOM" id="CLU_030558_2_3_1"/>
<keyword evidence="3" id="KW-1185">Reference proteome</keyword>
<dbReference type="SMART" id="SM00827">
    <property type="entry name" value="PKS_AT"/>
    <property type="match status" value="1"/>
</dbReference>
<dbReference type="AlphaFoldDB" id="G0N4M1"/>
<dbReference type="Gene3D" id="3.30.70.250">
    <property type="entry name" value="Malonyl-CoA ACP transacylase, ACP-binding"/>
    <property type="match status" value="1"/>
</dbReference>
<reference evidence="3" key="1">
    <citation type="submission" date="2011-07" db="EMBL/GenBank/DDBJ databases">
        <authorList>
            <consortium name="Caenorhabditis brenneri Sequencing and Analysis Consortium"/>
            <person name="Wilson R.K."/>
        </authorList>
    </citation>
    <scope>NUCLEOTIDE SEQUENCE [LARGE SCALE GENOMIC DNA]</scope>
    <source>
        <strain evidence="3">PB2801</strain>
    </source>
</reference>
<name>G0N4M1_CAEBE</name>
<feature type="domain" description="Malonyl-CoA:ACP transacylase (MAT)" evidence="1">
    <location>
        <begin position="98"/>
        <end position="406"/>
    </location>
</feature>
<dbReference type="InParanoid" id="G0N4M1"/>
<dbReference type="PANTHER" id="PTHR47170">
    <property type="entry name" value="MALONYL-COA ACP TRANSACYLASE, ACP-BINDING"/>
    <property type="match status" value="1"/>
</dbReference>
<dbReference type="InterPro" id="IPR014043">
    <property type="entry name" value="Acyl_transferase_dom"/>
</dbReference>
<dbReference type="OMA" id="AANYNCP"/>
<dbReference type="Pfam" id="PF00698">
    <property type="entry name" value="Acyl_transf_1"/>
    <property type="match status" value="1"/>
</dbReference>
<dbReference type="InterPro" id="IPR001227">
    <property type="entry name" value="Ac_transferase_dom_sf"/>
</dbReference>
<dbReference type="STRING" id="135651.G0N4M1"/>
<dbReference type="EMBL" id="GL379838">
    <property type="protein sequence ID" value="EGT52776.1"/>
    <property type="molecule type" value="Genomic_DNA"/>
</dbReference>
<dbReference type="InterPro" id="IPR016035">
    <property type="entry name" value="Acyl_Trfase/lysoPLipase"/>
</dbReference>
<dbReference type="SUPFAM" id="SSF52151">
    <property type="entry name" value="FabD/lysophospholipase-like"/>
    <property type="match status" value="1"/>
</dbReference>